<dbReference type="EMBL" id="CP074126">
    <property type="protein sequence ID" value="QUS57327.1"/>
    <property type="molecule type" value="Genomic_DNA"/>
</dbReference>
<accession>A0ABX8ARM8</accession>
<keyword evidence="3" id="KW-1185">Reference proteome</keyword>
<dbReference type="RefSeq" id="WP_075699064.1">
    <property type="nucleotide sequence ID" value="NZ_CP074126.1"/>
</dbReference>
<dbReference type="Proteomes" id="UP000680706">
    <property type="component" value="Chromosome"/>
</dbReference>
<proteinExistence type="predicted"/>
<evidence type="ECO:0000256" key="1">
    <source>
        <dbReference type="SAM" id="SignalP"/>
    </source>
</evidence>
<evidence type="ECO:0000313" key="2">
    <source>
        <dbReference type="EMBL" id="QUS57327.1"/>
    </source>
</evidence>
<feature type="chain" id="PRO_5045580778" evidence="1">
    <location>
        <begin position="21"/>
        <end position="374"/>
    </location>
</feature>
<organism evidence="2 3">
    <name type="scientific">Pseudovibrio brasiliensis</name>
    <dbReference type="NCBI Taxonomy" id="1898042"/>
    <lineage>
        <taxon>Bacteria</taxon>
        <taxon>Pseudomonadati</taxon>
        <taxon>Pseudomonadota</taxon>
        <taxon>Alphaproteobacteria</taxon>
        <taxon>Hyphomicrobiales</taxon>
        <taxon>Stappiaceae</taxon>
        <taxon>Pseudovibrio</taxon>
    </lineage>
</organism>
<keyword evidence="1" id="KW-0732">Signal</keyword>
<evidence type="ECO:0000313" key="3">
    <source>
        <dbReference type="Proteomes" id="UP000680706"/>
    </source>
</evidence>
<name>A0ABX8ARM8_9HYPH</name>
<protein>
    <submittedName>
        <fullName evidence="2">Uncharacterized protein</fullName>
    </submittedName>
</protein>
<sequence>MKAIALTSLILFLSATCSDAFEAIPPLPDATASVTLEPARRVDSPLRLAISCTSRMVAQYKFSILGLEGNGREDMQNLEFVRFEFQVDDGEISRPELRIERYLGGIALSTFERFFRPASYPVKGLKQMQGGMEMRGSDGKTFLYSAESLSAAMEYLGRRCEDLSFSSQLAKVETPSDLQKHGLVPLQFYTGGKYRVEDGGIEKKKVNMMFKEVGIGDWTSIERARSLSSLAKLINSISPKVDIKLTLLAGGADRVAAVVATSRLSYSADTETLVVSGNDFHVGGDFYLLLRKYVGSDVMWPGVVEDLEKRELIFNQYREEYEKDPEQINGNVFQELKRKEFNLNMSDAPAPFTYKLVLQDARLAACDDFVSLCF</sequence>
<gene>
    <name evidence="2" type="ORF">KGB56_08040</name>
</gene>
<feature type="signal peptide" evidence="1">
    <location>
        <begin position="1"/>
        <end position="20"/>
    </location>
</feature>
<reference evidence="2 3" key="1">
    <citation type="journal article" date="2021" name="Angew. Chem. Int. Ed. Engl.">
        <title>A novel family of nonribosomal peptides modulate collective behavior in Pseudovibrio bacteria isolated from marine sponges.</title>
        <authorList>
            <person name="Ioca L.P."/>
            <person name="Dai Y."/>
            <person name="Kunakom S."/>
            <person name="Diaz-Espinosa J."/>
            <person name="Krunic A."/>
            <person name="Crnkovic C.M."/>
            <person name="Orjala J."/>
            <person name="Sanchez L.M."/>
            <person name="Ferreira A.G."/>
            <person name="Berlinck R.G.S."/>
            <person name="Eustaquio A.S."/>
        </authorList>
    </citation>
    <scope>NUCLEOTIDE SEQUENCE [LARGE SCALE GENOMIC DNA]</scope>
    <source>
        <strain evidence="2 3">Ab134</strain>
    </source>
</reference>